<sequence length="111" mass="12304">MDGLVEVDGKTLTYFSLNSKKDTAVGVTLDGTISLVYHDSLKNIWSFPTGSPIYSSYQAPINHTNDMEIASASEGSYFVDIGNDWKLHVHTNSSQVASFCDINIDHFDLWP</sequence>
<dbReference type="AlphaFoldDB" id="A0A2U1NPM7"/>
<accession>A0A2U1NPM7</accession>
<comment type="caution">
    <text evidence="1">The sequence shown here is derived from an EMBL/GenBank/DDBJ whole genome shotgun (WGS) entry which is preliminary data.</text>
</comment>
<evidence type="ECO:0000313" key="2">
    <source>
        <dbReference type="Proteomes" id="UP000245207"/>
    </source>
</evidence>
<gene>
    <name evidence="1" type="ORF">CTI12_AA243270</name>
</gene>
<name>A0A2U1NPM7_ARTAN</name>
<protein>
    <submittedName>
        <fullName evidence="1">KEN domain-containing protein</fullName>
    </submittedName>
</protein>
<dbReference type="EMBL" id="PKPP01002408">
    <property type="protein sequence ID" value="PWA75459.1"/>
    <property type="molecule type" value="Genomic_DNA"/>
</dbReference>
<proteinExistence type="predicted"/>
<organism evidence="1 2">
    <name type="scientific">Artemisia annua</name>
    <name type="common">Sweet wormwood</name>
    <dbReference type="NCBI Taxonomy" id="35608"/>
    <lineage>
        <taxon>Eukaryota</taxon>
        <taxon>Viridiplantae</taxon>
        <taxon>Streptophyta</taxon>
        <taxon>Embryophyta</taxon>
        <taxon>Tracheophyta</taxon>
        <taxon>Spermatophyta</taxon>
        <taxon>Magnoliopsida</taxon>
        <taxon>eudicotyledons</taxon>
        <taxon>Gunneridae</taxon>
        <taxon>Pentapetalae</taxon>
        <taxon>asterids</taxon>
        <taxon>campanulids</taxon>
        <taxon>Asterales</taxon>
        <taxon>Asteraceae</taxon>
        <taxon>Asteroideae</taxon>
        <taxon>Anthemideae</taxon>
        <taxon>Artemisiinae</taxon>
        <taxon>Artemisia</taxon>
    </lineage>
</organism>
<reference evidence="1 2" key="1">
    <citation type="journal article" date="2018" name="Mol. Plant">
        <title>The genome of Artemisia annua provides insight into the evolution of Asteraceae family and artemisinin biosynthesis.</title>
        <authorList>
            <person name="Shen Q."/>
            <person name="Zhang L."/>
            <person name="Liao Z."/>
            <person name="Wang S."/>
            <person name="Yan T."/>
            <person name="Shi P."/>
            <person name="Liu M."/>
            <person name="Fu X."/>
            <person name="Pan Q."/>
            <person name="Wang Y."/>
            <person name="Lv Z."/>
            <person name="Lu X."/>
            <person name="Zhang F."/>
            <person name="Jiang W."/>
            <person name="Ma Y."/>
            <person name="Chen M."/>
            <person name="Hao X."/>
            <person name="Li L."/>
            <person name="Tang Y."/>
            <person name="Lv G."/>
            <person name="Zhou Y."/>
            <person name="Sun X."/>
            <person name="Brodelius P.E."/>
            <person name="Rose J.K.C."/>
            <person name="Tang K."/>
        </authorList>
    </citation>
    <scope>NUCLEOTIDE SEQUENCE [LARGE SCALE GENOMIC DNA]</scope>
    <source>
        <strain evidence="2">cv. Huhao1</strain>
        <tissue evidence="1">Leaf</tissue>
    </source>
</reference>
<dbReference type="Proteomes" id="UP000245207">
    <property type="component" value="Unassembled WGS sequence"/>
</dbReference>
<keyword evidence="2" id="KW-1185">Reference proteome</keyword>
<evidence type="ECO:0000313" key="1">
    <source>
        <dbReference type="EMBL" id="PWA75459.1"/>
    </source>
</evidence>
<dbReference type="OrthoDB" id="1736227at2759"/>
<dbReference type="STRING" id="35608.A0A2U1NPM7"/>